<dbReference type="InterPro" id="IPR013328">
    <property type="entry name" value="6PGD_dom2"/>
</dbReference>
<dbReference type="GO" id="GO:0070403">
    <property type="term" value="F:NAD+ binding"/>
    <property type="evidence" value="ECO:0007669"/>
    <property type="project" value="InterPro"/>
</dbReference>
<evidence type="ECO:0000259" key="2">
    <source>
        <dbReference type="Pfam" id="PF00725"/>
    </source>
</evidence>
<dbReference type="GO" id="GO:0008691">
    <property type="term" value="F:3-hydroxybutyryl-CoA dehydrogenase activity"/>
    <property type="evidence" value="ECO:0007669"/>
    <property type="project" value="UniProtKB-EC"/>
</dbReference>
<dbReference type="AlphaFoldDB" id="A0A2U8GV86"/>
<dbReference type="NCBIfam" id="NF006124">
    <property type="entry name" value="PRK08268.1"/>
    <property type="match status" value="1"/>
</dbReference>
<dbReference type="InterPro" id="IPR008927">
    <property type="entry name" value="6-PGluconate_DH-like_C_sf"/>
</dbReference>
<dbReference type="InterPro" id="IPR006108">
    <property type="entry name" value="3HC_DH_C"/>
</dbReference>
<dbReference type="GO" id="GO:0006635">
    <property type="term" value="P:fatty acid beta-oxidation"/>
    <property type="evidence" value="ECO:0007669"/>
    <property type="project" value="TreeGrafter"/>
</dbReference>
<dbReference type="Proteomes" id="UP000244930">
    <property type="component" value="Chromosome"/>
</dbReference>
<feature type="domain" description="3-hydroxyacyl-CoA dehydrogenase C-terminal" evidence="2">
    <location>
        <begin position="409"/>
        <end position="489"/>
    </location>
</feature>
<reference evidence="4 5" key="1">
    <citation type="submission" date="2017-06" db="EMBL/GenBank/DDBJ databases">
        <title>Azoarcus.</title>
        <authorList>
            <person name="Woo J.-H."/>
            <person name="Kim H.-S."/>
        </authorList>
    </citation>
    <scope>NUCLEOTIDE SEQUENCE [LARGE SCALE GENOMIC DNA]</scope>
    <source>
        <strain evidence="4 5">TSPY31</strain>
    </source>
</reference>
<dbReference type="Pfam" id="PF00725">
    <property type="entry name" value="3HCDH"/>
    <property type="match status" value="2"/>
</dbReference>
<protein>
    <submittedName>
        <fullName evidence="4">3-hydroxyacyl-CoA dehydrogenase</fullName>
        <ecNumber evidence="4">1.1.1.157</ecNumber>
    </submittedName>
</protein>
<evidence type="ECO:0000256" key="1">
    <source>
        <dbReference type="ARBA" id="ARBA00023002"/>
    </source>
</evidence>
<dbReference type="SUPFAM" id="SSF48179">
    <property type="entry name" value="6-phosphogluconate dehydrogenase C-terminal domain-like"/>
    <property type="match status" value="2"/>
</dbReference>
<dbReference type="Pfam" id="PF02737">
    <property type="entry name" value="3HCDH_N"/>
    <property type="match status" value="1"/>
</dbReference>
<dbReference type="EMBL" id="CP022187">
    <property type="protein sequence ID" value="AWI77491.1"/>
    <property type="molecule type" value="Genomic_DNA"/>
</dbReference>
<name>A0A2U8GV86_9RHOO</name>
<feature type="domain" description="3-hydroxyacyl-CoA dehydrogenase C-terminal" evidence="2">
    <location>
        <begin position="184"/>
        <end position="281"/>
    </location>
</feature>
<accession>A0A2U8GV86</accession>
<proteinExistence type="predicted"/>
<gene>
    <name evidence="4" type="ORF">CEW83_03885</name>
</gene>
<keyword evidence="5" id="KW-1185">Reference proteome</keyword>
<dbReference type="FunFam" id="3.40.50.720:FF:000009">
    <property type="entry name" value="Fatty oxidation complex, alpha subunit"/>
    <property type="match status" value="1"/>
</dbReference>
<sequence>MRTLGIVGAGLMGRGIAQIAAVGGLEVRLFDARPAAPAEAIAAILPMLERLVAKGRLSDTEGAEAAARLKPAAALSDLAGCDAVVEAIVEDLEAKRGLLRDLEAVVGVDCILATNTSSLSVTSIAAACAHPERVAGLHFFSPVPLMKIVEVINGARTLPAVCDRLTALAGRMGHSPVRAQDTPGFIVNHAGRAYLTEGLRILGEGIADVPTLDRVLREAAGFRMGPCELLDLTGLDVSHPVMESIHSQYYQEPRYRPSPITRQRLAAGLLGRKSGQGFYVYRDGKPEVVPESPAPAARPARVFVAIQDEAVRSELCALVTSLGGELDAGARPADDALCIVAPWGEDATSACLDAGLDPRHTVAIDVLPALDRRRTLMTTPLTDAAVRDAAHGLFGADGMPVSVIHDSPGFITQRVMAMIVNLGCDIAQQRIASPQDIDTAVRLGLGYPAGPLAMGDAIGAARVLAILDRMQAYTRDPRYRPSPWLIRRARLGVSLLTPEG</sequence>
<dbReference type="InterPro" id="IPR006176">
    <property type="entry name" value="3-OHacyl-CoA_DH_NAD-bd"/>
</dbReference>
<dbReference type="EC" id="1.1.1.157" evidence="4"/>
<dbReference type="InterPro" id="IPR036291">
    <property type="entry name" value="NAD(P)-bd_dom_sf"/>
</dbReference>
<evidence type="ECO:0000313" key="4">
    <source>
        <dbReference type="EMBL" id="AWI77491.1"/>
    </source>
</evidence>
<dbReference type="Gene3D" id="1.10.1040.10">
    <property type="entry name" value="N-(1-d-carboxylethyl)-l-norvaline Dehydrogenase, domain 2"/>
    <property type="match status" value="2"/>
</dbReference>
<dbReference type="Gene3D" id="3.40.50.720">
    <property type="entry name" value="NAD(P)-binding Rossmann-like Domain"/>
    <property type="match status" value="1"/>
</dbReference>
<dbReference type="KEGG" id="acom:CEW83_03885"/>
<keyword evidence="1 4" id="KW-0560">Oxidoreductase</keyword>
<dbReference type="PANTHER" id="PTHR48075:SF5">
    <property type="entry name" value="3-HYDROXYBUTYRYL-COA DEHYDROGENASE"/>
    <property type="match status" value="1"/>
</dbReference>
<feature type="domain" description="3-hydroxyacyl-CoA dehydrogenase NAD binding" evidence="3">
    <location>
        <begin position="4"/>
        <end position="181"/>
    </location>
</feature>
<dbReference type="PANTHER" id="PTHR48075">
    <property type="entry name" value="3-HYDROXYACYL-COA DEHYDROGENASE FAMILY PROTEIN"/>
    <property type="match status" value="1"/>
</dbReference>
<evidence type="ECO:0000313" key="5">
    <source>
        <dbReference type="Proteomes" id="UP000244930"/>
    </source>
</evidence>
<organism evidence="4 5">
    <name type="scientific">Parazoarcus communis</name>
    <dbReference type="NCBI Taxonomy" id="41977"/>
    <lineage>
        <taxon>Bacteria</taxon>
        <taxon>Pseudomonadati</taxon>
        <taxon>Pseudomonadota</taxon>
        <taxon>Betaproteobacteria</taxon>
        <taxon>Rhodocyclales</taxon>
        <taxon>Zoogloeaceae</taxon>
        <taxon>Parazoarcus</taxon>
    </lineage>
</organism>
<evidence type="ECO:0000259" key="3">
    <source>
        <dbReference type="Pfam" id="PF02737"/>
    </source>
</evidence>
<dbReference type="SUPFAM" id="SSF51735">
    <property type="entry name" value="NAD(P)-binding Rossmann-fold domains"/>
    <property type="match status" value="1"/>
</dbReference>